<comment type="caution">
    <text evidence="5">The sequence shown here is derived from an EMBL/GenBank/DDBJ whole genome shotgun (WGS) entry which is preliminary data.</text>
</comment>
<accession>A0ABS3FEU6</accession>
<dbReference type="RefSeq" id="WP_207027205.1">
    <property type="nucleotide sequence ID" value="NZ_JAFLNM010000001.1"/>
</dbReference>
<dbReference type="PROSITE" id="PS01124">
    <property type="entry name" value="HTH_ARAC_FAMILY_2"/>
    <property type="match status" value="1"/>
</dbReference>
<dbReference type="EMBL" id="JAFLNM010000001">
    <property type="protein sequence ID" value="MBO0341437.1"/>
    <property type="molecule type" value="Genomic_DNA"/>
</dbReference>
<dbReference type="PANTHER" id="PTHR43280:SF32">
    <property type="entry name" value="TRANSCRIPTIONAL REGULATORY PROTEIN"/>
    <property type="match status" value="1"/>
</dbReference>
<dbReference type="SMART" id="SM00342">
    <property type="entry name" value="HTH_ARAC"/>
    <property type="match status" value="1"/>
</dbReference>
<name>A0ABS3FEU6_9FLAO</name>
<keyword evidence="1" id="KW-0805">Transcription regulation</keyword>
<dbReference type="InterPro" id="IPR009057">
    <property type="entry name" value="Homeodomain-like_sf"/>
</dbReference>
<dbReference type="SUPFAM" id="SSF46689">
    <property type="entry name" value="Homeodomain-like"/>
    <property type="match status" value="1"/>
</dbReference>
<dbReference type="Gene3D" id="1.10.10.60">
    <property type="entry name" value="Homeodomain-like"/>
    <property type="match status" value="2"/>
</dbReference>
<dbReference type="PRINTS" id="PR00032">
    <property type="entry name" value="HTHARAC"/>
</dbReference>
<dbReference type="Pfam" id="PF12833">
    <property type="entry name" value="HTH_18"/>
    <property type="match status" value="1"/>
</dbReference>
<dbReference type="PANTHER" id="PTHR43280">
    <property type="entry name" value="ARAC-FAMILY TRANSCRIPTIONAL REGULATOR"/>
    <property type="match status" value="1"/>
</dbReference>
<feature type="domain" description="HTH araC/xylS-type" evidence="4">
    <location>
        <begin position="201"/>
        <end position="302"/>
    </location>
</feature>
<evidence type="ECO:0000313" key="5">
    <source>
        <dbReference type="EMBL" id="MBO0341437.1"/>
    </source>
</evidence>
<evidence type="ECO:0000256" key="1">
    <source>
        <dbReference type="ARBA" id="ARBA00023015"/>
    </source>
</evidence>
<gene>
    <name evidence="5" type="ORF">J0654_07260</name>
</gene>
<organism evidence="5 6">
    <name type="scientific">Flagellimonas profundi</name>
    <dbReference type="NCBI Taxonomy" id="2915620"/>
    <lineage>
        <taxon>Bacteria</taxon>
        <taxon>Pseudomonadati</taxon>
        <taxon>Bacteroidota</taxon>
        <taxon>Flavobacteriia</taxon>
        <taxon>Flavobacteriales</taxon>
        <taxon>Flavobacteriaceae</taxon>
        <taxon>Flagellimonas</taxon>
    </lineage>
</organism>
<reference evidence="5 6" key="1">
    <citation type="submission" date="2021-03" db="EMBL/GenBank/DDBJ databases">
        <title>Muricauda lutimaris sp. nov. and Muricauda ruestringensis sp. nov, two marine members of the Flavobacteriaceae isolated from deep sea sediments of Western Pacific.</title>
        <authorList>
            <person name="Zhao S."/>
            <person name="Liu R."/>
        </authorList>
    </citation>
    <scope>NUCLEOTIDE SEQUENCE [LARGE SCALE GENOMIC DNA]</scope>
    <source>
        <strain evidence="5 6">BC31-3-A3</strain>
    </source>
</reference>
<keyword evidence="3" id="KW-0804">Transcription</keyword>
<evidence type="ECO:0000256" key="3">
    <source>
        <dbReference type="ARBA" id="ARBA00023163"/>
    </source>
</evidence>
<proteinExistence type="predicted"/>
<evidence type="ECO:0000259" key="4">
    <source>
        <dbReference type="PROSITE" id="PS01124"/>
    </source>
</evidence>
<dbReference type="InterPro" id="IPR018060">
    <property type="entry name" value="HTH_AraC"/>
</dbReference>
<evidence type="ECO:0000313" key="6">
    <source>
        <dbReference type="Proteomes" id="UP000664807"/>
    </source>
</evidence>
<dbReference type="Proteomes" id="UP000664807">
    <property type="component" value="Unassembled WGS sequence"/>
</dbReference>
<keyword evidence="6" id="KW-1185">Reference proteome</keyword>
<sequence length="303" mass="34978">MKNILNIDNVSDYFNLRKYEILHPMVGIMDYSKISERNYSNSGFDALHFGCYAVFLKESKGCKIKYGGKPYDYDEGTMVFVGPGQTVELTTNDPNYIPKGYVLLFHPDLLLGTELAKKIHGYSFFSYSVKEALHLSTKERHIMLSLLDKIQFELEQNLDKHSKKLIVSNIELLLDYCLRFYDRQFLTRENVNHGALQSFESLLTDYLNSDKPKVSGLPSVAYFAEQLHLSSNYFGDLVKKETGYSAQEYIQNKLIDVAKEKVFDPNKSVSEIAYELGFKYPQHFSRLFKSKVGYSPNEFKMLN</sequence>
<dbReference type="InterPro" id="IPR020449">
    <property type="entry name" value="Tscrpt_reg_AraC-type_HTH"/>
</dbReference>
<evidence type="ECO:0000256" key="2">
    <source>
        <dbReference type="ARBA" id="ARBA00023125"/>
    </source>
</evidence>
<keyword evidence="2" id="KW-0238">DNA-binding</keyword>
<protein>
    <submittedName>
        <fullName evidence="5">Helix-turn-helix transcriptional regulator</fullName>
    </submittedName>
</protein>